<keyword evidence="3" id="KW-1185">Reference proteome</keyword>
<dbReference type="EMBL" id="CP060715">
    <property type="protein sequence ID" value="QNN61430.1"/>
    <property type="molecule type" value="Genomic_DNA"/>
</dbReference>
<dbReference type="RefSeq" id="WP_187534631.1">
    <property type="nucleotide sequence ID" value="NZ_CBCSHU010000006.1"/>
</dbReference>
<proteinExistence type="predicted"/>
<keyword evidence="1" id="KW-0472">Membrane</keyword>
<evidence type="ECO:0000313" key="3">
    <source>
        <dbReference type="Proteomes" id="UP000515928"/>
    </source>
</evidence>
<organism evidence="2 3">
    <name type="scientific">Erysipelothrix inopinata</name>
    <dbReference type="NCBI Taxonomy" id="225084"/>
    <lineage>
        <taxon>Bacteria</taxon>
        <taxon>Bacillati</taxon>
        <taxon>Bacillota</taxon>
        <taxon>Erysipelotrichia</taxon>
        <taxon>Erysipelotrichales</taxon>
        <taxon>Erysipelotrichaceae</taxon>
        <taxon>Erysipelothrix</taxon>
    </lineage>
</organism>
<accession>A0A7G9S0Q5</accession>
<keyword evidence="1" id="KW-0812">Transmembrane</keyword>
<keyword evidence="1" id="KW-1133">Transmembrane helix</keyword>
<gene>
    <name evidence="2" type="ORF">H9L01_03420</name>
</gene>
<feature type="transmembrane region" description="Helical" evidence="1">
    <location>
        <begin position="30"/>
        <end position="47"/>
    </location>
</feature>
<sequence>MKNTRSITSGAMTVALTGIILFLDRITVGLFMSFLGIPLMVYGYFFTFNESIIVYISIVLLSVIVSGMLPTVVMMAGYGLVGLSFIWAKEKGLSTKKLLTVMGIVLGFVYIIMVLFFGEYFGFSIGVATEAVRSFLETFGINATWGVDLVAYLLLFVTYLMELFVIYMCGNLIINMLSKHKKS</sequence>
<feature type="transmembrane region" description="Helical" evidence="1">
    <location>
        <begin position="149"/>
        <end position="174"/>
    </location>
</feature>
<feature type="transmembrane region" description="Helical" evidence="1">
    <location>
        <begin position="98"/>
        <end position="117"/>
    </location>
</feature>
<evidence type="ECO:0000313" key="2">
    <source>
        <dbReference type="EMBL" id="QNN61430.1"/>
    </source>
</evidence>
<dbReference type="Proteomes" id="UP000515928">
    <property type="component" value="Chromosome"/>
</dbReference>
<protein>
    <submittedName>
        <fullName evidence="2">DUF2232 domain-containing protein</fullName>
    </submittedName>
</protein>
<dbReference type="AlphaFoldDB" id="A0A7G9S0Q5"/>
<feature type="transmembrane region" description="Helical" evidence="1">
    <location>
        <begin position="53"/>
        <end position="86"/>
    </location>
</feature>
<name>A0A7G9S0Q5_9FIRM</name>
<reference evidence="2 3" key="1">
    <citation type="submission" date="2020-08" db="EMBL/GenBank/DDBJ databases">
        <title>Genome sequence of Erysipelothrix inopinata DSM 15511T.</title>
        <authorList>
            <person name="Hyun D.-W."/>
            <person name="Bae J.-W."/>
        </authorList>
    </citation>
    <scope>NUCLEOTIDE SEQUENCE [LARGE SCALE GENOMIC DNA]</scope>
    <source>
        <strain evidence="2 3">DSM 15511</strain>
    </source>
</reference>
<evidence type="ECO:0000256" key="1">
    <source>
        <dbReference type="SAM" id="Phobius"/>
    </source>
</evidence>
<dbReference type="KEGG" id="eio:H9L01_03420"/>